<dbReference type="Proteomes" id="UP001194468">
    <property type="component" value="Unassembled WGS sequence"/>
</dbReference>
<dbReference type="AlphaFoldDB" id="A0AAD4C5I2"/>
<organism evidence="1 2">
    <name type="scientific">Boletus edulis BED1</name>
    <dbReference type="NCBI Taxonomy" id="1328754"/>
    <lineage>
        <taxon>Eukaryota</taxon>
        <taxon>Fungi</taxon>
        <taxon>Dikarya</taxon>
        <taxon>Basidiomycota</taxon>
        <taxon>Agaricomycotina</taxon>
        <taxon>Agaricomycetes</taxon>
        <taxon>Agaricomycetidae</taxon>
        <taxon>Boletales</taxon>
        <taxon>Boletineae</taxon>
        <taxon>Boletaceae</taxon>
        <taxon>Boletoideae</taxon>
        <taxon>Boletus</taxon>
    </lineage>
</organism>
<proteinExistence type="predicted"/>
<evidence type="ECO:0000313" key="1">
    <source>
        <dbReference type="EMBL" id="KAF8449351.1"/>
    </source>
</evidence>
<comment type="caution">
    <text evidence="1">The sequence shown here is derived from an EMBL/GenBank/DDBJ whole genome shotgun (WGS) entry which is preliminary data.</text>
</comment>
<name>A0AAD4C5I2_BOLED</name>
<dbReference type="EMBL" id="WHUW01000003">
    <property type="protein sequence ID" value="KAF8449351.1"/>
    <property type="molecule type" value="Genomic_DNA"/>
</dbReference>
<accession>A0AAD4C5I2</accession>
<keyword evidence="2" id="KW-1185">Reference proteome</keyword>
<reference evidence="1" key="1">
    <citation type="submission" date="2019-10" db="EMBL/GenBank/DDBJ databases">
        <authorList>
            <consortium name="DOE Joint Genome Institute"/>
            <person name="Kuo A."/>
            <person name="Miyauchi S."/>
            <person name="Kiss E."/>
            <person name="Drula E."/>
            <person name="Kohler A."/>
            <person name="Sanchez-Garcia M."/>
            <person name="Andreopoulos B."/>
            <person name="Barry K.W."/>
            <person name="Bonito G."/>
            <person name="Buee M."/>
            <person name="Carver A."/>
            <person name="Chen C."/>
            <person name="Cichocki N."/>
            <person name="Clum A."/>
            <person name="Culley D."/>
            <person name="Crous P.W."/>
            <person name="Fauchery L."/>
            <person name="Girlanda M."/>
            <person name="Hayes R."/>
            <person name="Keri Z."/>
            <person name="LaButti K."/>
            <person name="Lipzen A."/>
            <person name="Lombard V."/>
            <person name="Magnuson J."/>
            <person name="Maillard F."/>
            <person name="Morin E."/>
            <person name="Murat C."/>
            <person name="Nolan M."/>
            <person name="Ohm R."/>
            <person name="Pangilinan J."/>
            <person name="Pereira M."/>
            <person name="Perotto S."/>
            <person name="Peter M."/>
            <person name="Riley R."/>
            <person name="Sitrit Y."/>
            <person name="Stielow B."/>
            <person name="Szollosi G."/>
            <person name="Zifcakova L."/>
            <person name="Stursova M."/>
            <person name="Spatafora J.W."/>
            <person name="Tedersoo L."/>
            <person name="Vaario L.-M."/>
            <person name="Yamada A."/>
            <person name="Yan M."/>
            <person name="Wang P."/>
            <person name="Xu J."/>
            <person name="Bruns T."/>
            <person name="Baldrian P."/>
            <person name="Vilgalys R."/>
            <person name="Henrissat B."/>
            <person name="Grigoriev I.V."/>
            <person name="Hibbett D."/>
            <person name="Nagy L.G."/>
            <person name="Martin F.M."/>
        </authorList>
    </citation>
    <scope>NUCLEOTIDE SEQUENCE</scope>
    <source>
        <strain evidence="1">BED1</strain>
    </source>
</reference>
<evidence type="ECO:0000313" key="2">
    <source>
        <dbReference type="Proteomes" id="UP001194468"/>
    </source>
</evidence>
<reference evidence="1" key="2">
    <citation type="journal article" date="2020" name="Nat. Commun.">
        <title>Large-scale genome sequencing of mycorrhizal fungi provides insights into the early evolution of symbiotic traits.</title>
        <authorList>
            <person name="Miyauchi S."/>
            <person name="Kiss E."/>
            <person name="Kuo A."/>
            <person name="Drula E."/>
            <person name="Kohler A."/>
            <person name="Sanchez-Garcia M."/>
            <person name="Morin E."/>
            <person name="Andreopoulos B."/>
            <person name="Barry K.W."/>
            <person name="Bonito G."/>
            <person name="Buee M."/>
            <person name="Carver A."/>
            <person name="Chen C."/>
            <person name="Cichocki N."/>
            <person name="Clum A."/>
            <person name="Culley D."/>
            <person name="Crous P.W."/>
            <person name="Fauchery L."/>
            <person name="Girlanda M."/>
            <person name="Hayes R.D."/>
            <person name="Keri Z."/>
            <person name="LaButti K."/>
            <person name="Lipzen A."/>
            <person name="Lombard V."/>
            <person name="Magnuson J."/>
            <person name="Maillard F."/>
            <person name="Murat C."/>
            <person name="Nolan M."/>
            <person name="Ohm R.A."/>
            <person name="Pangilinan J."/>
            <person name="Pereira M.F."/>
            <person name="Perotto S."/>
            <person name="Peter M."/>
            <person name="Pfister S."/>
            <person name="Riley R."/>
            <person name="Sitrit Y."/>
            <person name="Stielow J.B."/>
            <person name="Szollosi G."/>
            <person name="Zifcakova L."/>
            <person name="Stursova M."/>
            <person name="Spatafora J.W."/>
            <person name="Tedersoo L."/>
            <person name="Vaario L.M."/>
            <person name="Yamada A."/>
            <person name="Yan M."/>
            <person name="Wang P."/>
            <person name="Xu J."/>
            <person name="Bruns T."/>
            <person name="Baldrian P."/>
            <person name="Vilgalys R."/>
            <person name="Dunand C."/>
            <person name="Henrissat B."/>
            <person name="Grigoriev I.V."/>
            <person name="Hibbett D."/>
            <person name="Nagy L.G."/>
            <person name="Martin F.M."/>
        </authorList>
    </citation>
    <scope>NUCLEOTIDE SEQUENCE</scope>
    <source>
        <strain evidence="1">BED1</strain>
    </source>
</reference>
<gene>
    <name evidence="1" type="ORF">L210DRAFT_3640939</name>
</gene>
<protein>
    <submittedName>
        <fullName evidence="1">Uncharacterized protein</fullName>
    </submittedName>
</protein>
<sequence>MRSSELDTDSDIDQLNTSFPLFLVSLTPGPACSLTRTPSLTALVLVPFIIGKGPSKERLTTISGTSMLESLWLEAHSEALHSRLDTIEDPRSDMSKAAGMFDVALGDIGHSSLTSKVEANLDDA</sequence>